<dbReference type="InterPro" id="IPR014284">
    <property type="entry name" value="RNA_pol_sigma-70_dom"/>
</dbReference>
<dbReference type="InterPro" id="IPR013324">
    <property type="entry name" value="RNA_pol_sigma_r3/r4-like"/>
</dbReference>
<dbReference type="Gene3D" id="1.10.1740.10">
    <property type="match status" value="1"/>
</dbReference>
<dbReference type="InterPro" id="IPR013325">
    <property type="entry name" value="RNA_pol_sigma_r2"/>
</dbReference>
<dbReference type="InterPro" id="IPR052704">
    <property type="entry name" value="ECF_Sigma-70_Domain"/>
</dbReference>
<dbReference type="InterPro" id="IPR013249">
    <property type="entry name" value="RNA_pol_sigma70_r4_t2"/>
</dbReference>
<name>A0A329MJW6_9BACL</name>
<dbReference type="CDD" id="cd06171">
    <property type="entry name" value="Sigma70_r4"/>
    <property type="match status" value="1"/>
</dbReference>
<dbReference type="GO" id="GO:0016987">
    <property type="term" value="F:sigma factor activity"/>
    <property type="evidence" value="ECO:0007669"/>
    <property type="project" value="InterPro"/>
</dbReference>
<evidence type="ECO:0000259" key="3">
    <source>
        <dbReference type="Pfam" id="PF08281"/>
    </source>
</evidence>
<feature type="domain" description="RNA polymerase sigma-70 region 2" evidence="2">
    <location>
        <begin position="13"/>
        <end position="78"/>
    </location>
</feature>
<sequence>MTMIAMNAQASDLYTTHKPLLLSLAYRMLGSMSEAEDIVHEAFLAFDASANESIDNVRAYLCKIVTNRCIDRLRKLKKERTAYIGPWLPEPWVDDSGAADPQQSLERKDTLSTAFLLLLEKLTPAERSVFVLREALDYEYGEIAGIVGKSEANCRQLLRRARMKLAGWEEAQQPRTARSSALVDEFVAALSAGDAGRLMRVFTTDAALLSDGGGKVIAAKRPILDPQLIATFLVSVNEKRKEASGIEMTTVNGLPGFIQHVGGSVHGVYSFALRDGLISAIYIMRNPEKLRHIQISASHGA</sequence>
<keyword evidence="5" id="KW-1185">Reference proteome</keyword>
<feature type="domain" description="RNA polymerase sigma factor 70 region 4 type 2" evidence="3">
    <location>
        <begin position="114"/>
        <end position="165"/>
    </location>
</feature>
<dbReference type="InterPro" id="IPR032710">
    <property type="entry name" value="NTF2-like_dom_sf"/>
</dbReference>
<dbReference type="NCBIfam" id="TIGR02937">
    <property type="entry name" value="sigma70-ECF"/>
    <property type="match status" value="1"/>
</dbReference>
<dbReference type="InterPro" id="IPR036388">
    <property type="entry name" value="WH-like_DNA-bd_sf"/>
</dbReference>
<dbReference type="Proteomes" id="UP000250369">
    <property type="component" value="Unassembled WGS sequence"/>
</dbReference>
<protein>
    <submittedName>
        <fullName evidence="4">RNA polymerase sigma factor SigJ</fullName>
    </submittedName>
</protein>
<dbReference type="NCBIfam" id="NF007214">
    <property type="entry name" value="PRK09636.1"/>
    <property type="match status" value="1"/>
</dbReference>
<accession>A0A329MJW6</accession>
<evidence type="ECO:0000313" key="5">
    <source>
        <dbReference type="Proteomes" id="UP000250369"/>
    </source>
</evidence>
<reference evidence="4 5" key="1">
    <citation type="journal article" date="2009" name="Int. J. Syst. Evol. Microbiol.">
        <title>Paenibacillus contaminans sp. nov., isolated from a contaminated laboratory plate.</title>
        <authorList>
            <person name="Chou J.H."/>
            <person name="Lee J.H."/>
            <person name="Lin M.C."/>
            <person name="Chang P.S."/>
            <person name="Arun A.B."/>
            <person name="Young C.C."/>
            <person name="Chen W.M."/>
        </authorList>
    </citation>
    <scope>NUCLEOTIDE SEQUENCE [LARGE SCALE GENOMIC DNA]</scope>
    <source>
        <strain evidence="4 5">CKOBP-6</strain>
    </source>
</reference>
<proteinExistence type="predicted"/>
<evidence type="ECO:0000259" key="2">
    <source>
        <dbReference type="Pfam" id="PF04542"/>
    </source>
</evidence>
<dbReference type="SUPFAM" id="SSF88946">
    <property type="entry name" value="Sigma2 domain of RNA polymerase sigma factors"/>
    <property type="match status" value="1"/>
</dbReference>
<dbReference type="PANTHER" id="PTHR30173:SF36">
    <property type="entry name" value="ECF RNA POLYMERASE SIGMA FACTOR SIGJ"/>
    <property type="match status" value="1"/>
</dbReference>
<evidence type="ECO:0000313" key="4">
    <source>
        <dbReference type="EMBL" id="RAV20241.1"/>
    </source>
</evidence>
<evidence type="ECO:0000256" key="1">
    <source>
        <dbReference type="ARBA" id="ARBA00011344"/>
    </source>
</evidence>
<dbReference type="SUPFAM" id="SSF54427">
    <property type="entry name" value="NTF2-like"/>
    <property type="match status" value="1"/>
</dbReference>
<organism evidence="4 5">
    <name type="scientific">Paenibacillus contaminans</name>
    <dbReference type="NCBI Taxonomy" id="450362"/>
    <lineage>
        <taxon>Bacteria</taxon>
        <taxon>Bacillati</taxon>
        <taxon>Bacillota</taxon>
        <taxon>Bacilli</taxon>
        <taxon>Bacillales</taxon>
        <taxon>Paenibacillaceae</taxon>
        <taxon>Paenibacillus</taxon>
    </lineage>
</organism>
<dbReference type="SUPFAM" id="SSF88659">
    <property type="entry name" value="Sigma3 and sigma4 domains of RNA polymerase sigma factors"/>
    <property type="match status" value="1"/>
</dbReference>
<dbReference type="PANTHER" id="PTHR30173">
    <property type="entry name" value="SIGMA 19 FACTOR"/>
    <property type="match status" value="1"/>
</dbReference>
<dbReference type="Pfam" id="PF08281">
    <property type="entry name" value="Sigma70_r4_2"/>
    <property type="match status" value="1"/>
</dbReference>
<dbReference type="GO" id="GO:0006352">
    <property type="term" value="P:DNA-templated transcription initiation"/>
    <property type="evidence" value="ECO:0007669"/>
    <property type="project" value="InterPro"/>
</dbReference>
<gene>
    <name evidence="4" type="ORF">DQG23_17420</name>
</gene>
<dbReference type="EMBL" id="QMFB01000009">
    <property type="protein sequence ID" value="RAV20241.1"/>
    <property type="molecule type" value="Genomic_DNA"/>
</dbReference>
<dbReference type="AlphaFoldDB" id="A0A329MJW6"/>
<dbReference type="Gene3D" id="1.10.10.10">
    <property type="entry name" value="Winged helix-like DNA-binding domain superfamily/Winged helix DNA-binding domain"/>
    <property type="match status" value="1"/>
</dbReference>
<comment type="caution">
    <text evidence="4">The sequence shown here is derived from an EMBL/GenBank/DDBJ whole genome shotgun (WGS) entry which is preliminary data.</text>
</comment>
<dbReference type="GO" id="GO:0003677">
    <property type="term" value="F:DNA binding"/>
    <property type="evidence" value="ECO:0007669"/>
    <property type="project" value="InterPro"/>
</dbReference>
<dbReference type="Pfam" id="PF04542">
    <property type="entry name" value="Sigma70_r2"/>
    <property type="match status" value="1"/>
</dbReference>
<comment type="subunit">
    <text evidence="1">Interacts transiently with the RNA polymerase catalytic core formed by RpoA, RpoB, RpoC and RpoZ (2 alpha, 1 beta, 1 beta' and 1 omega subunit) to form the RNA polymerase holoenzyme that can initiate transcription.</text>
</comment>
<dbReference type="InterPro" id="IPR007627">
    <property type="entry name" value="RNA_pol_sigma70_r2"/>
</dbReference>